<reference evidence="2" key="1">
    <citation type="thesis" date="2020" institute="ProQuest LLC" country="789 East Eisenhower Parkway, Ann Arbor, MI, USA">
        <title>Comparative Genomics and Chromosome Evolution.</title>
        <authorList>
            <person name="Mudd A.B."/>
        </authorList>
    </citation>
    <scope>NUCLEOTIDE SEQUENCE</scope>
    <source>
        <strain evidence="2">Female2</strain>
        <tissue evidence="2">Blood</tissue>
    </source>
</reference>
<feature type="compositionally biased region" description="Basic and acidic residues" evidence="1">
    <location>
        <begin position="17"/>
        <end position="27"/>
    </location>
</feature>
<feature type="region of interest" description="Disordered" evidence="1">
    <location>
        <begin position="17"/>
        <end position="91"/>
    </location>
</feature>
<dbReference type="Proteomes" id="UP000812440">
    <property type="component" value="Unassembled WGS sequence"/>
</dbReference>
<dbReference type="AlphaFoldDB" id="A0A8T2IEW0"/>
<protein>
    <submittedName>
        <fullName evidence="2">Uncharacterized protein</fullName>
    </submittedName>
</protein>
<evidence type="ECO:0000313" key="3">
    <source>
        <dbReference type="Proteomes" id="UP000812440"/>
    </source>
</evidence>
<proteinExistence type="predicted"/>
<accession>A0A8T2IEW0</accession>
<evidence type="ECO:0000256" key="1">
    <source>
        <dbReference type="SAM" id="MobiDB-lite"/>
    </source>
</evidence>
<evidence type="ECO:0000313" key="2">
    <source>
        <dbReference type="EMBL" id="KAG8430237.1"/>
    </source>
</evidence>
<organism evidence="2 3">
    <name type="scientific">Hymenochirus boettgeri</name>
    <name type="common">Congo dwarf clawed frog</name>
    <dbReference type="NCBI Taxonomy" id="247094"/>
    <lineage>
        <taxon>Eukaryota</taxon>
        <taxon>Metazoa</taxon>
        <taxon>Chordata</taxon>
        <taxon>Craniata</taxon>
        <taxon>Vertebrata</taxon>
        <taxon>Euteleostomi</taxon>
        <taxon>Amphibia</taxon>
        <taxon>Batrachia</taxon>
        <taxon>Anura</taxon>
        <taxon>Pipoidea</taxon>
        <taxon>Pipidae</taxon>
        <taxon>Pipinae</taxon>
        <taxon>Hymenochirus</taxon>
    </lineage>
</organism>
<feature type="compositionally biased region" description="Low complexity" evidence="1">
    <location>
        <begin position="68"/>
        <end position="80"/>
    </location>
</feature>
<dbReference type="OrthoDB" id="430364at2759"/>
<sequence>MPDLCQSVPVLDKELMKGRQGYRDHTDQFGNKPGFYPSHSLDPTGWKDSVKSAQFQQSDNFSGEPTRSPSSSLQDSDISLMTNRRRSHSVSSVMYQKVTGTVPSYSVTLYIGESAAPRGRCHSFAMSPDECHPLIGTRNKEFHTGDLKPRKSVFRKFFRKKE</sequence>
<dbReference type="EMBL" id="JAACNH010001292">
    <property type="protein sequence ID" value="KAG8430237.1"/>
    <property type="molecule type" value="Genomic_DNA"/>
</dbReference>
<comment type="caution">
    <text evidence="2">The sequence shown here is derived from an EMBL/GenBank/DDBJ whole genome shotgun (WGS) entry which is preliminary data.</text>
</comment>
<name>A0A8T2IEW0_9PIPI</name>
<gene>
    <name evidence="2" type="ORF">GDO86_018191</name>
</gene>
<feature type="compositionally biased region" description="Polar residues" evidence="1">
    <location>
        <begin position="51"/>
        <end position="67"/>
    </location>
</feature>
<keyword evidence="3" id="KW-1185">Reference proteome</keyword>